<dbReference type="EMBL" id="NBAG03000050">
    <property type="protein sequence ID" value="PNI94097.1"/>
    <property type="molecule type" value="Genomic_DNA"/>
</dbReference>
<reference evidence="1 2" key="1">
    <citation type="submission" date="2017-12" db="EMBL/GenBank/DDBJ databases">
        <title>High-resolution comparative analysis of great ape genomes.</title>
        <authorList>
            <person name="Pollen A."/>
            <person name="Hastie A."/>
            <person name="Hormozdiari F."/>
            <person name="Dougherty M."/>
            <person name="Liu R."/>
            <person name="Chaisson M."/>
            <person name="Hoppe E."/>
            <person name="Hill C."/>
            <person name="Pang A."/>
            <person name="Hillier L."/>
            <person name="Baker C."/>
            <person name="Armstrong J."/>
            <person name="Shendure J."/>
            <person name="Paten B."/>
            <person name="Wilson R."/>
            <person name="Chao H."/>
            <person name="Schneider V."/>
            <person name="Ventura M."/>
            <person name="Kronenberg Z."/>
            <person name="Murali S."/>
            <person name="Gordon D."/>
            <person name="Cantsilieris S."/>
            <person name="Munson K."/>
            <person name="Nelson B."/>
            <person name="Raja A."/>
            <person name="Underwood J."/>
            <person name="Diekhans M."/>
            <person name="Fiddes I."/>
            <person name="Haussler D."/>
            <person name="Eichler E."/>
        </authorList>
    </citation>
    <scope>NUCLEOTIDE SEQUENCE [LARGE SCALE GENOMIC DNA]</scope>
    <source>
        <strain evidence="1">Yerkes chimp pedigree #C0471</strain>
    </source>
</reference>
<evidence type="ECO:0000313" key="1">
    <source>
        <dbReference type="EMBL" id="PNI94097.1"/>
    </source>
</evidence>
<organism evidence="1 2">
    <name type="scientific">Pan troglodytes</name>
    <name type="common">Chimpanzee</name>
    <dbReference type="NCBI Taxonomy" id="9598"/>
    <lineage>
        <taxon>Eukaryota</taxon>
        <taxon>Metazoa</taxon>
        <taxon>Chordata</taxon>
        <taxon>Craniata</taxon>
        <taxon>Vertebrata</taxon>
        <taxon>Euteleostomi</taxon>
        <taxon>Mammalia</taxon>
        <taxon>Eutheria</taxon>
        <taxon>Euarchontoglires</taxon>
        <taxon>Primates</taxon>
        <taxon>Haplorrhini</taxon>
        <taxon>Catarrhini</taxon>
        <taxon>Hominidae</taxon>
        <taxon>Pan</taxon>
    </lineage>
</organism>
<dbReference type="AlphaFoldDB" id="A0A2J8QCV6"/>
<dbReference type="Proteomes" id="UP000236370">
    <property type="component" value="Unassembled WGS sequence"/>
</dbReference>
<accession>A0A2J8QCV6</accession>
<name>A0A2J8QCV6_PANTR</name>
<evidence type="ECO:0000313" key="2">
    <source>
        <dbReference type="Proteomes" id="UP000236370"/>
    </source>
</evidence>
<protein>
    <submittedName>
        <fullName evidence="1">GPR137 isoform 16</fullName>
    </submittedName>
</protein>
<comment type="caution">
    <text evidence="1">The sequence shown here is derived from an EMBL/GenBank/DDBJ whole genome shotgun (WGS) entry which is preliminary data.</text>
</comment>
<gene>
    <name evidence="1" type="ORF">CK820_G0034031</name>
</gene>
<feature type="non-terminal residue" evidence="1">
    <location>
        <position position="32"/>
    </location>
</feature>
<sequence>MNLYFAQVVFKAKVKRRPEMSRGLLAVRGAFV</sequence>
<proteinExistence type="predicted"/>